<evidence type="ECO:0000313" key="4">
    <source>
        <dbReference type="Proteomes" id="UP000189067"/>
    </source>
</evidence>
<keyword evidence="1" id="KW-1133">Transmembrane helix</keyword>
<reference evidence="2 5" key="2">
    <citation type="submission" date="2020-06" db="EMBL/GenBank/DDBJ databases">
        <title>Lactobacillus rhamnosus QC,genome.</title>
        <authorList>
            <person name="Yi H."/>
            <person name="Jin M."/>
        </authorList>
    </citation>
    <scope>NUCLEOTIDE SEQUENCE [LARGE SCALE GENOMIC DNA]</scope>
    <source>
        <strain evidence="2 5">QC</strain>
    </source>
</reference>
<dbReference type="Proteomes" id="UP000542889">
    <property type="component" value="Unassembled WGS sequence"/>
</dbReference>
<dbReference type="EMBL" id="JABXWP010000006">
    <property type="protein sequence ID" value="NVO87929.1"/>
    <property type="molecule type" value="Genomic_DNA"/>
</dbReference>
<organism evidence="2 5">
    <name type="scientific">Lacticaseibacillus rhamnosus</name>
    <name type="common">Lactobacillus rhamnosus</name>
    <dbReference type="NCBI Taxonomy" id="47715"/>
    <lineage>
        <taxon>Bacteria</taxon>
        <taxon>Bacillati</taxon>
        <taxon>Bacillota</taxon>
        <taxon>Bacilli</taxon>
        <taxon>Lactobacillales</taxon>
        <taxon>Lactobacillaceae</taxon>
        <taxon>Lacticaseibacillus</taxon>
    </lineage>
</organism>
<gene>
    <name evidence="3" type="ORF">BWR10_14330</name>
    <name evidence="2" type="ORF">HWN39_05365</name>
</gene>
<evidence type="ECO:0000256" key="1">
    <source>
        <dbReference type="SAM" id="Phobius"/>
    </source>
</evidence>
<protein>
    <recommendedName>
        <fullName evidence="6">DUF4190 domain-containing protein</fullName>
    </recommendedName>
</protein>
<dbReference type="STRING" id="47715.AWJ15_10340"/>
<sequence length="72" mass="8024">MKQSLVQSVWFVFLLILAFVPIFGILPGVYLLVTSQHAANLQPMKGWIKGALVTQGCYVVALLLIAFFFVPR</sequence>
<keyword evidence="1" id="KW-0472">Membrane</keyword>
<evidence type="ECO:0008006" key="6">
    <source>
        <dbReference type="Google" id="ProtNLM"/>
    </source>
</evidence>
<evidence type="ECO:0000313" key="3">
    <source>
        <dbReference type="EMBL" id="ONN73471.1"/>
    </source>
</evidence>
<dbReference type="AlphaFoldDB" id="A0A179YJB8"/>
<accession>A0A2A5L525</accession>
<evidence type="ECO:0000313" key="2">
    <source>
        <dbReference type="EMBL" id="NVO87929.1"/>
    </source>
</evidence>
<feature type="transmembrane region" description="Helical" evidence="1">
    <location>
        <begin position="9"/>
        <end position="32"/>
    </location>
</feature>
<comment type="caution">
    <text evidence="2">The sequence shown here is derived from an EMBL/GenBank/DDBJ whole genome shotgun (WGS) entry which is preliminary data.</text>
</comment>
<dbReference type="Proteomes" id="UP000189067">
    <property type="component" value="Unassembled WGS sequence"/>
</dbReference>
<dbReference type="EMBL" id="MTJY01000060">
    <property type="protein sequence ID" value="ONN73471.1"/>
    <property type="molecule type" value="Genomic_DNA"/>
</dbReference>
<accession>A0A179YJB8</accession>
<dbReference type="RefSeq" id="WP_005685704.1">
    <property type="nucleotide sequence ID" value="NZ_BSWG01000010.1"/>
</dbReference>
<name>A0A179YJB8_LACRH</name>
<evidence type="ECO:0000313" key="5">
    <source>
        <dbReference type="Proteomes" id="UP000542889"/>
    </source>
</evidence>
<reference evidence="3 4" key="1">
    <citation type="submission" date="2017-01" db="EMBL/GenBank/DDBJ databases">
        <title>In silico prediction, in vitro antibacterial spectrum and physicochemical properties of a putative bacteriocin produced by Lactobacillus rhamnosus strain L156.4.</title>
        <authorList>
            <person name="Silveira A.M."/>
            <person name="Monteiro A.S."/>
            <person name="Santos V.L."/>
            <person name="Nicoli J.R."/>
            <person name="Azevedo V."/>
            <person name="Soares S.C."/>
            <person name="Castro-Oliveira L."/>
            <person name="Dias-Souza M.V."/>
            <person name="Nardi R.M."/>
        </authorList>
    </citation>
    <scope>NUCLEOTIDE SEQUENCE [LARGE SCALE GENOMIC DNA]</scope>
    <source>
        <strain evidence="3 4">L156.4</strain>
    </source>
</reference>
<feature type="transmembrane region" description="Helical" evidence="1">
    <location>
        <begin position="52"/>
        <end position="70"/>
    </location>
</feature>
<proteinExistence type="predicted"/>
<keyword evidence="1" id="KW-0812">Transmembrane</keyword>